<evidence type="ECO:0000256" key="5">
    <source>
        <dbReference type="ARBA" id="ARBA00023004"/>
    </source>
</evidence>
<evidence type="ECO:0000259" key="6">
    <source>
        <dbReference type="PROSITE" id="PS50076"/>
    </source>
</evidence>
<gene>
    <name evidence="8" type="ORF">KLDO_g1100</name>
</gene>
<dbReference type="InterPro" id="IPR001623">
    <property type="entry name" value="DnaJ_domain"/>
</dbReference>
<dbReference type="SUPFAM" id="SSF144217">
    <property type="entry name" value="CSL zinc finger"/>
    <property type="match status" value="1"/>
</dbReference>
<evidence type="ECO:0000313" key="8">
    <source>
        <dbReference type="EMBL" id="CDO92789.1"/>
    </source>
</evidence>
<dbReference type="Pfam" id="PF00226">
    <property type="entry name" value="DnaJ"/>
    <property type="match status" value="1"/>
</dbReference>
<evidence type="ECO:0000313" key="9">
    <source>
        <dbReference type="Proteomes" id="UP000031516"/>
    </source>
</evidence>
<dbReference type="CDD" id="cd06257">
    <property type="entry name" value="DnaJ"/>
    <property type="match status" value="1"/>
</dbReference>
<organism evidence="8 9">
    <name type="scientific">Kluyveromyces dobzhanskii CBS 2104</name>
    <dbReference type="NCBI Taxonomy" id="1427455"/>
    <lineage>
        <taxon>Eukaryota</taxon>
        <taxon>Fungi</taxon>
        <taxon>Dikarya</taxon>
        <taxon>Ascomycota</taxon>
        <taxon>Saccharomycotina</taxon>
        <taxon>Saccharomycetes</taxon>
        <taxon>Saccharomycetales</taxon>
        <taxon>Saccharomycetaceae</taxon>
        <taxon>Kluyveromyces</taxon>
    </lineage>
</organism>
<dbReference type="EMBL" id="CCBQ010000018">
    <property type="protein sequence ID" value="CDO92789.1"/>
    <property type="molecule type" value="Genomic_DNA"/>
</dbReference>
<protein>
    <recommendedName>
        <fullName evidence="3">Diphthamide biosynthesis protein 4</fullName>
    </recommendedName>
</protein>
<dbReference type="PROSITE" id="PS51074">
    <property type="entry name" value="DPH_MB"/>
    <property type="match status" value="1"/>
</dbReference>
<dbReference type="SMART" id="SM00271">
    <property type="entry name" value="DnaJ"/>
    <property type="match status" value="1"/>
</dbReference>
<dbReference type="InterPro" id="IPR007872">
    <property type="entry name" value="DPH_MB_dom"/>
</dbReference>
<reference evidence="8 9" key="1">
    <citation type="submission" date="2014-03" db="EMBL/GenBank/DDBJ databases">
        <title>The genome of Kluyveromyces dobzhanskii.</title>
        <authorList>
            <person name="Nystedt B."/>
            <person name="Astrom S."/>
        </authorList>
    </citation>
    <scope>NUCLEOTIDE SEQUENCE [LARGE SCALE GENOMIC DNA]</scope>
    <source>
        <strain evidence="8 9">CBS 2104</strain>
    </source>
</reference>
<evidence type="ECO:0000256" key="2">
    <source>
        <dbReference type="ARBA" id="ARBA00006169"/>
    </source>
</evidence>
<dbReference type="AlphaFoldDB" id="A0A0A8L3W0"/>
<dbReference type="Pfam" id="PF05207">
    <property type="entry name" value="Zn_ribbon_CSL"/>
    <property type="match status" value="1"/>
</dbReference>
<evidence type="ECO:0000256" key="3">
    <source>
        <dbReference type="ARBA" id="ARBA00021797"/>
    </source>
</evidence>
<comment type="function">
    <text evidence="1">Required for the first step of diphthamide biosynthesis, the transfer of 3-amino-3-carboxypropyl from S-adenosyl-L-methionine to a histidine residue. Diphthamide is a post-translational modification of histidine which occurs in elongation factor 2.</text>
</comment>
<keyword evidence="5" id="KW-0408">Iron</keyword>
<dbReference type="InterPro" id="IPR036671">
    <property type="entry name" value="DPH_MB_sf"/>
</dbReference>
<dbReference type="GO" id="GO:0017183">
    <property type="term" value="P:protein histidyl modification to diphthamide"/>
    <property type="evidence" value="ECO:0007669"/>
    <property type="project" value="UniProtKB-UniPathway"/>
</dbReference>
<keyword evidence="9" id="KW-1185">Reference proteome</keyword>
<feature type="domain" description="J" evidence="6">
    <location>
        <begin position="4"/>
        <end position="75"/>
    </location>
</feature>
<keyword evidence="4" id="KW-0479">Metal-binding</keyword>
<dbReference type="PANTHER" id="PTHR45090">
    <property type="entry name" value="CHAPERONE PROTEIN DNAJ 20 CHLOROPLASTIC"/>
    <property type="match status" value="1"/>
</dbReference>
<evidence type="ECO:0000259" key="7">
    <source>
        <dbReference type="PROSITE" id="PS51074"/>
    </source>
</evidence>
<dbReference type="SUPFAM" id="SSF46565">
    <property type="entry name" value="Chaperone J-domain"/>
    <property type="match status" value="1"/>
</dbReference>
<dbReference type="Gene3D" id="1.10.287.110">
    <property type="entry name" value="DnaJ domain"/>
    <property type="match status" value="1"/>
</dbReference>
<dbReference type="GO" id="GO:0046872">
    <property type="term" value="F:metal ion binding"/>
    <property type="evidence" value="ECO:0007669"/>
    <property type="project" value="UniProtKB-KW"/>
</dbReference>
<feature type="domain" description="DPH-type MB" evidence="7">
    <location>
        <begin position="90"/>
        <end position="158"/>
    </location>
</feature>
<comment type="caution">
    <text evidence="8">The sequence shown here is derived from an EMBL/GenBank/DDBJ whole genome shotgun (WGS) entry which is preliminary data.</text>
</comment>
<evidence type="ECO:0000256" key="4">
    <source>
        <dbReference type="ARBA" id="ARBA00022723"/>
    </source>
</evidence>
<evidence type="ECO:0000256" key="1">
    <source>
        <dbReference type="ARBA" id="ARBA00003474"/>
    </source>
</evidence>
<dbReference type="UniPathway" id="UPA00559"/>
<accession>A0A0A8L3W0</accession>
<dbReference type="PROSITE" id="PS50076">
    <property type="entry name" value="DNAJ_2"/>
    <property type="match status" value="1"/>
</dbReference>
<dbReference type="PANTHER" id="PTHR45090:SF4">
    <property type="entry name" value="J DOMAIN-CONTAINING PROTEIN"/>
    <property type="match status" value="1"/>
</dbReference>
<comment type="similarity">
    <text evidence="2">Belongs to the DPH4 family.</text>
</comment>
<dbReference type="OrthoDB" id="445556at2759"/>
<name>A0A0A8L3W0_9SACH</name>
<sequence length="162" mass="18396">MQRSLYEVLGLESDATNTVIKKAYRAMLLVAHPDKSNSSDNDSTNNTLNPSINEIQIAYQTLIDEDSRAKYDKELAESFKKLGFHNAGDGLDTFSLDLFHYHDDDQHFLMDCPRCQMVDGFLLTEETLDEHAIDYEGGGYFVLIQCSACSLWLKVLFDVVQE</sequence>
<dbReference type="PRINTS" id="PR00625">
    <property type="entry name" value="JDOMAIN"/>
</dbReference>
<dbReference type="Gene3D" id="3.10.660.10">
    <property type="entry name" value="DPH Zinc finger"/>
    <property type="match status" value="1"/>
</dbReference>
<dbReference type="Proteomes" id="UP000031516">
    <property type="component" value="Unassembled WGS sequence"/>
</dbReference>
<dbReference type="InterPro" id="IPR036869">
    <property type="entry name" value="J_dom_sf"/>
</dbReference>
<dbReference type="InterPro" id="IPR053232">
    <property type="entry name" value="DnaJ_C/III_chloroplastic"/>
</dbReference>
<proteinExistence type="inferred from homology"/>